<dbReference type="GO" id="GO:0006891">
    <property type="term" value="P:intra-Golgi vesicle-mediated transport"/>
    <property type="evidence" value="ECO:0007669"/>
    <property type="project" value="InterPro"/>
</dbReference>
<reference evidence="8 9" key="1">
    <citation type="submission" date="2022-01" db="EMBL/GenBank/DDBJ databases">
        <title>A chromosome-scale genome assembly of the false clownfish, Amphiprion ocellaris.</title>
        <authorList>
            <person name="Ryu T."/>
        </authorList>
    </citation>
    <scope>NUCLEOTIDE SEQUENCE [LARGE SCALE GENOMIC DNA]</scope>
</reference>
<evidence type="ECO:0000256" key="5">
    <source>
        <dbReference type="SAM" id="Coils"/>
    </source>
</evidence>
<dbReference type="Proteomes" id="UP001501940">
    <property type="component" value="Chromosome 21"/>
</dbReference>
<feature type="domain" description="Conserved oligomeric Golgi complex subunit 5 N-terminal" evidence="6">
    <location>
        <begin position="2"/>
        <end position="81"/>
    </location>
</feature>
<organism evidence="8 9">
    <name type="scientific">Amphiprion ocellaris</name>
    <name type="common">Clown anemonefish</name>
    <dbReference type="NCBI Taxonomy" id="80972"/>
    <lineage>
        <taxon>Eukaryota</taxon>
        <taxon>Metazoa</taxon>
        <taxon>Chordata</taxon>
        <taxon>Craniata</taxon>
        <taxon>Vertebrata</taxon>
        <taxon>Euteleostomi</taxon>
        <taxon>Actinopterygii</taxon>
        <taxon>Neopterygii</taxon>
        <taxon>Teleostei</taxon>
        <taxon>Neoteleostei</taxon>
        <taxon>Acanthomorphata</taxon>
        <taxon>Ovalentaria</taxon>
        <taxon>Pomacentridae</taxon>
        <taxon>Amphiprion</taxon>
    </lineage>
</organism>
<dbReference type="InterPro" id="IPR019465">
    <property type="entry name" value="Cog5"/>
</dbReference>
<evidence type="ECO:0000313" key="9">
    <source>
        <dbReference type="Proteomes" id="UP001501940"/>
    </source>
</evidence>
<sequence length="748" mass="83189">MVVARHEDLLAQATGIESLEGVLQMMQTRISALQAAVDRIRTKIVDPYNKIVARITQLARLQVACDLLRRIIRILYLSKRLHGQLQGGSREITKAAQSLNELDYLSQGVDLSSIEVIENDLLLISRARLEVENQAKRLLEQGMEIQNPTQVGTALQVFYNLGSLRETISTVVEGYRTTIQDNITSAIDIKGLTQPVSSRGAPGRAVLPTPGNTAAFRAALWTNLEKLMDQICAACRQVQHLQKVLMKKRDPVSHVCFIDEIIKDGQPDILFTFWTDVTNTLSDEFHRATEASSFLKQAFEGEYPKLLRLYNELWRRLQQYSASLQGTLTSSGGVDASLDITATETDNQDLFTHGKQNYNPEKALKDSLQPYEAAYLSKSLSRLFDPINLVFPMGGRNPPSNDELDSIIKTISRQLNVASVDLNLSLAVAKNAAKTVQLFCVKSEQLLCTQGDASQVIGPLTEGQRRNVAVVNSLYRLQQAVAKIIAGLGSTPPAAAEALSASFEAVQALMSSAVQPLLQSVKDSIEAIIITLHQEDFSGPLSSPDKPDVPCSLYMKELQGFISRVMADYFRHFQCVDFIYESTESIAQRAIELFIRHAGLLRPLGEGGKMRLAADFAQMEMAVAPLCRRVSDLGKPYRMLRSFRPLLFQTSELIASSPAVGDLIPYSTLLHFLFTRAPSELKSPHQRAEWSIARYSQWLDDHPSERDKLTLIRGALEAYVQSVRARQGKEFAPIYPIMLQLLQRATNG</sequence>
<dbReference type="Pfam" id="PF10392">
    <property type="entry name" value="COG5_N"/>
    <property type="match status" value="1"/>
</dbReference>
<name>A0AAQ5YWA0_AMPOC</name>
<dbReference type="PANTHER" id="PTHR13228">
    <property type="entry name" value="CONSERVED OLIGOMERIC GOLGI COMPLEX COMPONENT 5"/>
    <property type="match status" value="1"/>
</dbReference>
<dbReference type="AlphaFoldDB" id="A0AAQ5YWA0"/>
<keyword evidence="5" id="KW-0175">Coiled coil</keyword>
<keyword evidence="4" id="KW-0472">Membrane</keyword>
<evidence type="ECO:0000313" key="8">
    <source>
        <dbReference type="Ensembl" id="ENSAOCP00000055820.1"/>
    </source>
</evidence>
<evidence type="ECO:0000259" key="6">
    <source>
        <dbReference type="Pfam" id="PF10392"/>
    </source>
</evidence>
<protein>
    <recommendedName>
        <fullName evidence="2">Conserved oligomeric Golgi complex subunit 5</fullName>
    </recommendedName>
</protein>
<dbReference type="InterPro" id="IPR049176">
    <property type="entry name" value="COG5_N"/>
</dbReference>
<keyword evidence="3" id="KW-0333">Golgi apparatus</keyword>
<dbReference type="Pfam" id="PF20649">
    <property type="entry name" value="COG5_C"/>
    <property type="match status" value="1"/>
</dbReference>
<comment type="subcellular location">
    <subcellularLocation>
        <location evidence="1">Golgi apparatus membrane</location>
        <topology evidence="1">Peripheral membrane protein</topology>
    </subcellularLocation>
</comment>
<feature type="coiled-coil region" evidence="5">
    <location>
        <begin position="16"/>
        <end position="43"/>
    </location>
</feature>
<dbReference type="PANTHER" id="PTHR13228:SF3">
    <property type="entry name" value="CONSERVED OLIGOMERIC GOLGI COMPLEX SUBUNIT 5"/>
    <property type="match status" value="1"/>
</dbReference>
<evidence type="ECO:0000256" key="4">
    <source>
        <dbReference type="ARBA" id="ARBA00023136"/>
    </source>
</evidence>
<evidence type="ECO:0000256" key="1">
    <source>
        <dbReference type="ARBA" id="ARBA00004395"/>
    </source>
</evidence>
<evidence type="ECO:0000256" key="2">
    <source>
        <dbReference type="ARBA" id="ARBA00020974"/>
    </source>
</evidence>
<proteinExistence type="predicted"/>
<gene>
    <name evidence="8" type="primary">COG5</name>
</gene>
<keyword evidence="9" id="KW-1185">Reference proteome</keyword>
<accession>A0AAQ5YWA0</accession>
<feature type="domain" description="Conserved oligomeric Golgi complex subunit 5 helical" evidence="7">
    <location>
        <begin position="111"/>
        <end position="314"/>
    </location>
</feature>
<reference evidence="8" key="3">
    <citation type="submission" date="2025-09" db="UniProtKB">
        <authorList>
            <consortium name="Ensembl"/>
        </authorList>
    </citation>
    <scope>IDENTIFICATION</scope>
</reference>
<dbReference type="GeneTree" id="ENSGT00390000004586"/>
<dbReference type="GO" id="GO:0000139">
    <property type="term" value="C:Golgi membrane"/>
    <property type="evidence" value="ECO:0007669"/>
    <property type="project" value="UniProtKB-SubCell"/>
</dbReference>
<reference evidence="8" key="2">
    <citation type="submission" date="2025-08" db="UniProtKB">
        <authorList>
            <consortium name="Ensembl"/>
        </authorList>
    </citation>
    <scope>IDENTIFICATION</scope>
</reference>
<dbReference type="InterPro" id="IPR048485">
    <property type="entry name" value="COG5_helical"/>
</dbReference>
<dbReference type="Ensembl" id="ENSAOCT00000044018.1">
    <property type="protein sequence ID" value="ENSAOCP00000055820.1"/>
    <property type="gene ID" value="ENSAOCG00000013777.2"/>
</dbReference>
<dbReference type="GO" id="GO:0017119">
    <property type="term" value="C:Golgi transport complex"/>
    <property type="evidence" value="ECO:0007669"/>
    <property type="project" value="InterPro"/>
</dbReference>
<evidence type="ECO:0000256" key="3">
    <source>
        <dbReference type="ARBA" id="ARBA00023034"/>
    </source>
</evidence>
<evidence type="ECO:0000259" key="7">
    <source>
        <dbReference type="Pfam" id="PF20649"/>
    </source>
</evidence>